<dbReference type="Proteomes" id="UP000807716">
    <property type="component" value="Unassembled WGS sequence"/>
</dbReference>
<evidence type="ECO:0000313" key="6">
    <source>
        <dbReference type="Proteomes" id="UP000807716"/>
    </source>
</evidence>
<feature type="transmembrane region" description="Helical" evidence="4">
    <location>
        <begin position="329"/>
        <end position="351"/>
    </location>
</feature>
<organism evidence="5 6">
    <name type="scientific">Actinomortierella ambigua</name>
    <dbReference type="NCBI Taxonomy" id="1343610"/>
    <lineage>
        <taxon>Eukaryota</taxon>
        <taxon>Fungi</taxon>
        <taxon>Fungi incertae sedis</taxon>
        <taxon>Mucoromycota</taxon>
        <taxon>Mortierellomycotina</taxon>
        <taxon>Mortierellomycetes</taxon>
        <taxon>Mortierellales</taxon>
        <taxon>Mortierellaceae</taxon>
        <taxon>Actinomortierella</taxon>
    </lineage>
</organism>
<evidence type="ECO:0000256" key="4">
    <source>
        <dbReference type="SAM" id="Phobius"/>
    </source>
</evidence>
<dbReference type="AlphaFoldDB" id="A0A9P6Q2V1"/>
<feature type="compositionally biased region" description="Low complexity" evidence="3">
    <location>
        <begin position="591"/>
        <end position="602"/>
    </location>
</feature>
<evidence type="ECO:0000313" key="5">
    <source>
        <dbReference type="EMBL" id="KAG0258290.1"/>
    </source>
</evidence>
<dbReference type="InterPro" id="IPR015915">
    <property type="entry name" value="Kelch-typ_b-propeller"/>
</dbReference>
<keyword evidence="6" id="KW-1185">Reference proteome</keyword>
<dbReference type="Gene3D" id="2.120.10.80">
    <property type="entry name" value="Kelch-type beta propeller"/>
    <property type="match status" value="1"/>
</dbReference>
<evidence type="ECO:0008006" key="7">
    <source>
        <dbReference type="Google" id="ProtNLM"/>
    </source>
</evidence>
<feature type="compositionally biased region" description="Basic and acidic residues" evidence="3">
    <location>
        <begin position="449"/>
        <end position="462"/>
    </location>
</feature>
<name>A0A9P6Q2V1_9FUNG</name>
<reference evidence="5" key="1">
    <citation type="journal article" date="2020" name="Fungal Divers.">
        <title>Resolving the Mortierellaceae phylogeny through synthesis of multi-gene phylogenetics and phylogenomics.</title>
        <authorList>
            <person name="Vandepol N."/>
            <person name="Liber J."/>
            <person name="Desiro A."/>
            <person name="Na H."/>
            <person name="Kennedy M."/>
            <person name="Barry K."/>
            <person name="Grigoriev I.V."/>
            <person name="Miller A.N."/>
            <person name="O'Donnell K."/>
            <person name="Stajich J.E."/>
            <person name="Bonito G."/>
        </authorList>
    </citation>
    <scope>NUCLEOTIDE SEQUENCE</scope>
    <source>
        <strain evidence="5">BC1065</strain>
    </source>
</reference>
<keyword evidence="4" id="KW-0812">Transmembrane</keyword>
<feature type="region of interest" description="Disordered" evidence="3">
    <location>
        <begin position="449"/>
        <end position="481"/>
    </location>
</feature>
<evidence type="ECO:0000256" key="1">
    <source>
        <dbReference type="ARBA" id="ARBA00022441"/>
    </source>
</evidence>
<evidence type="ECO:0000256" key="3">
    <source>
        <dbReference type="SAM" id="MobiDB-lite"/>
    </source>
</evidence>
<keyword evidence="1" id="KW-0880">Kelch repeat</keyword>
<feature type="compositionally biased region" description="Low complexity" evidence="3">
    <location>
        <begin position="568"/>
        <end position="584"/>
    </location>
</feature>
<dbReference type="OrthoDB" id="432528at2759"/>
<evidence type="ECO:0000256" key="2">
    <source>
        <dbReference type="ARBA" id="ARBA00022737"/>
    </source>
</evidence>
<keyword evidence="4" id="KW-1133">Transmembrane helix</keyword>
<sequence>MSLTGPGNSLLAIFGGVPGASVPSTPDGNSLYTYDTNSKTWTPSTLRDPRRRQHHSAVSKLGDGSMYFFGGSILDGSTTSAGTPTLELWALGRPLLANSTSSTPGLTPRSSSWEQLASPSASLATGSSKIGASRTDHTATILRSNGLMVIIGGVMDSGVLASMSDILVYDTTSGQWSLQIATGATPPPRMRHTAAATKDGMIYVHGGADLGLTNYLADIAILDTASWKWLQPAFEGTAPTGRHSHSAATIGSNILFTFGLTAGGAVDTVSVLDTKTNTWVSSYTPNNLAFTSTKPEDWPGYRPLPDLPSITNPPTVDPGRESESGRSPLLAPILGSVFGVLCASLVVLAIVRHRRRVRNRKTSRPIDTSFYGAPYSASMWQELDRAYAPMGYGFEQPPRTFQERIRDQLSVTSAAISGFWSRHIAGGEGAGGKPGRGWGWRRNKKDRSHVFRILDRDPDGSLRPRGPGRPATGMGLDSMDDPVLTDQELFLDAVKRARSRGATDAPVFAPLQPPLSPTSPTKVVSFQFPPITERDSMHGPVEYYGPAATAEAAAAAAAAAGCMGSPKAASPAAASPSSNNNSNNRQNNRMSAGAGSLASSSGDPFGEGVENSYAGVGGAGPYHDLSEPYDNQVHGRTYSDGFENAMAVMDVQMVSVPRGRLFVVNPSEEEFESMSGGGGGGGNFDELVDDRQELEPLHKEGTRDARYVHFESGGPST</sequence>
<dbReference type="SUPFAM" id="SSF117281">
    <property type="entry name" value="Kelch motif"/>
    <property type="match status" value="1"/>
</dbReference>
<gene>
    <name evidence="5" type="ORF">DFQ27_004726</name>
</gene>
<comment type="caution">
    <text evidence="5">The sequence shown here is derived from an EMBL/GenBank/DDBJ whole genome shotgun (WGS) entry which is preliminary data.</text>
</comment>
<keyword evidence="4" id="KW-0472">Membrane</keyword>
<dbReference type="InterPro" id="IPR052124">
    <property type="entry name" value="Rab9_kelch_effector"/>
</dbReference>
<proteinExistence type="predicted"/>
<dbReference type="PANTHER" id="PTHR46647:SF1">
    <property type="entry name" value="RAB9 EFFECTOR PROTEIN WITH KELCH MOTIFS"/>
    <property type="match status" value="1"/>
</dbReference>
<accession>A0A9P6Q2V1</accession>
<feature type="region of interest" description="Disordered" evidence="3">
    <location>
        <begin position="565"/>
        <end position="612"/>
    </location>
</feature>
<dbReference type="PANTHER" id="PTHR46647">
    <property type="entry name" value="RAB9 EFFECTOR PROTEIN WITH KELCH MOTIFS"/>
    <property type="match status" value="1"/>
</dbReference>
<dbReference type="EMBL" id="JAAAJB010000330">
    <property type="protein sequence ID" value="KAG0258290.1"/>
    <property type="molecule type" value="Genomic_DNA"/>
</dbReference>
<keyword evidence="2" id="KW-0677">Repeat</keyword>
<dbReference type="Pfam" id="PF24681">
    <property type="entry name" value="Kelch_KLHDC2_KLHL20_DRC7"/>
    <property type="match status" value="1"/>
</dbReference>
<feature type="region of interest" description="Disordered" evidence="3">
    <location>
        <begin position="670"/>
        <end position="690"/>
    </location>
</feature>
<protein>
    <recommendedName>
        <fullName evidence="7">Galactose oxidase</fullName>
    </recommendedName>
</protein>